<dbReference type="EMBL" id="CAADRP010001557">
    <property type="protein sequence ID" value="VFU41108.1"/>
    <property type="molecule type" value="Genomic_DNA"/>
</dbReference>
<reference evidence="2" key="1">
    <citation type="submission" date="2019-03" db="EMBL/GenBank/DDBJ databases">
        <authorList>
            <person name="Mank J."/>
            <person name="Almeida P."/>
        </authorList>
    </citation>
    <scope>NUCLEOTIDE SEQUENCE</scope>
    <source>
        <strain evidence="2">78183</strain>
    </source>
</reference>
<keyword evidence="1" id="KW-0812">Transmembrane</keyword>
<feature type="transmembrane region" description="Helical" evidence="1">
    <location>
        <begin position="14"/>
        <end position="33"/>
    </location>
</feature>
<evidence type="ECO:0000313" key="2">
    <source>
        <dbReference type="EMBL" id="VFU41108.1"/>
    </source>
</evidence>
<dbReference type="AlphaFoldDB" id="A0A6N2LLN0"/>
<protein>
    <submittedName>
        <fullName evidence="2">Uncharacterized protein</fullName>
    </submittedName>
</protein>
<accession>A0A6N2LLN0</accession>
<sequence>MALSINYFTYIQHLFIWGGILFWYIFLMAYGAMDPYLSTTAYKGFRGSLRASPVLLAHQHSSCCFPRSSRTLFTRPCNRMIHWLRNDGQTEDPEYCNMVRQRSLRPTTVGYTARLRSEIENV</sequence>
<keyword evidence="1" id="KW-1133">Transmembrane helix</keyword>
<keyword evidence="1" id="KW-0472">Membrane</keyword>
<name>A0A6N2LLN0_SALVM</name>
<proteinExistence type="predicted"/>
<organism evidence="2">
    <name type="scientific">Salix viminalis</name>
    <name type="common">Common osier</name>
    <name type="synonym">Basket willow</name>
    <dbReference type="NCBI Taxonomy" id="40686"/>
    <lineage>
        <taxon>Eukaryota</taxon>
        <taxon>Viridiplantae</taxon>
        <taxon>Streptophyta</taxon>
        <taxon>Embryophyta</taxon>
        <taxon>Tracheophyta</taxon>
        <taxon>Spermatophyta</taxon>
        <taxon>Magnoliopsida</taxon>
        <taxon>eudicotyledons</taxon>
        <taxon>Gunneridae</taxon>
        <taxon>Pentapetalae</taxon>
        <taxon>rosids</taxon>
        <taxon>fabids</taxon>
        <taxon>Malpighiales</taxon>
        <taxon>Salicaceae</taxon>
        <taxon>Saliceae</taxon>
        <taxon>Salix</taxon>
    </lineage>
</organism>
<gene>
    <name evidence="2" type="ORF">SVIM_LOCUS240131</name>
</gene>
<evidence type="ECO:0000256" key="1">
    <source>
        <dbReference type="SAM" id="Phobius"/>
    </source>
</evidence>